<dbReference type="InterPro" id="IPR000184">
    <property type="entry name" value="Bac_surfAg_D15"/>
</dbReference>
<dbReference type="Pfam" id="PF01103">
    <property type="entry name" value="Omp85"/>
    <property type="match status" value="1"/>
</dbReference>
<name>A0ABP8FME4_9SPHI</name>
<evidence type="ECO:0000313" key="6">
    <source>
        <dbReference type="Proteomes" id="UP001500582"/>
    </source>
</evidence>
<keyword evidence="3" id="KW-0732">Signal</keyword>
<evidence type="ECO:0000256" key="3">
    <source>
        <dbReference type="SAM" id="SignalP"/>
    </source>
</evidence>
<feature type="chain" id="PRO_5045510843" description="Bacterial surface antigen (D15) domain-containing protein" evidence="3">
    <location>
        <begin position="30"/>
        <end position="865"/>
    </location>
</feature>
<keyword evidence="2" id="KW-0472">Membrane</keyword>
<comment type="caution">
    <text evidence="5">The sequence shown here is derived from an EMBL/GenBank/DDBJ whole genome shotgun (WGS) entry which is preliminary data.</text>
</comment>
<evidence type="ECO:0000256" key="1">
    <source>
        <dbReference type="ARBA" id="ARBA00004370"/>
    </source>
</evidence>
<dbReference type="Gene3D" id="2.40.160.50">
    <property type="entry name" value="membrane protein fhac: a member of the omp85/tpsb transporter family"/>
    <property type="match status" value="1"/>
</dbReference>
<dbReference type="EMBL" id="BAABFT010000001">
    <property type="protein sequence ID" value="GAA4306960.1"/>
    <property type="molecule type" value="Genomic_DNA"/>
</dbReference>
<feature type="signal peptide" evidence="3">
    <location>
        <begin position="1"/>
        <end position="29"/>
    </location>
</feature>
<dbReference type="Proteomes" id="UP001500582">
    <property type="component" value="Unassembled WGS sequence"/>
</dbReference>
<keyword evidence="6" id="KW-1185">Reference proteome</keyword>
<evidence type="ECO:0000256" key="2">
    <source>
        <dbReference type="ARBA" id="ARBA00023136"/>
    </source>
</evidence>
<protein>
    <recommendedName>
        <fullName evidence="4">Bacterial surface antigen (D15) domain-containing protein</fullName>
    </recommendedName>
</protein>
<proteinExistence type="predicted"/>
<evidence type="ECO:0000313" key="5">
    <source>
        <dbReference type="EMBL" id="GAA4306960.1"/>
    </source>
</evidence>
<gene>
    <name evidence="5" type="ORF">GCM10023149_00410</name>
</gene>
<comment type="subcellular location">
    <subcellularLocation>
        <location evidence="1">Membrane</location>
    </subcellularLocation>
</comment>
<reference evidence="6" key="1">
    <citation type="journal article" date="2019" name="Int. J. Syst. Evol. Microbiol.">
        <title>The Global Catalogue of Microorganisms (GCM) 10K type strain sequencing project: providing services to taxonomists for standard genome sequencing and annotation.</title>
        <authorList>
            <consortium name="The Broad Institute Genomics Platform"/>
            <consortium name="The Broad Institute Genome Sequencing Center for Infectious Disease"/>
            <person name="Wu L."/>
            <person name="Ma J."/>
        </authorList>
    </citation>
    <scope>NUCLEOTIDE SEQUENCE [LARGE SCALE GENOMIC DNA]</scope>
    <source>
        <strain evidence="6">JCM 17705</strain>
    </source>
</reference>
<organism evidence="5 6">
    <name type="scientific">Mucilaginibacter gynuensis</name>
    <dbReference type="NCBI Taxonomy" id="1302236"/>
    <lineage>
        <taxon>Bacteria</taxon>
        <taxon>Pseudomonadati</taxon>
        <taxon>Bacteroidota</taxon>
        <taxon>Sphingobacteriia</taxon>
        <taxon>Sphingobacteriales</taxon>
        <taxon>Sphingobacteriaceae</taxon>
        <taxon>Mucilaginibacter</taxon>
    </lineage>
</organism>
<dbReference type="RefSeq" id="WP_345208950.1">
    <property type="nucleotide sequence ID" value="NZ_BAABFT010000001.1"/>
</dbReference>
<evidence type="ECO:0000259" key="4">
    <source>
        <dbReference type="Pfam" id="PF01103"/>
    </source>
</evidence>
<sequence>MPVQLRLKFAKLILLAGTFLLSLHSIAHAQQNAAGDSITIAIAPEYNKVSNTHRFFLGDNHRRLWATPVKIKIFHIAKEKGGLKILQLGGGKQTKSLRLADPTGQEWVLRTIQKFPENGLPANLRKTVTKDILQDQVSAAHPFSALTVPPLAQALDIPHSNPQIVYVPDDAALGEYREKFANQVFLFEEREPIDAEKTYNTVKAQEKLKEDNDNHVDQKLVLRARLLDMLLGDWDRHEDQWRWEKIDEKKGANLYKPVPRDRDQVYYKTSGLFPWIVSHQWLNSKFQGYDYEIRDVKGWNVQARYFDRYFLNSLSEDDWKKEIGYVQNTLTDELITTAVKRMPDSIYEISGKEIVAKMISRRNLLMKQAMEYYRFIAIYVDVPATDKRDNFAIVNKDDGTLEVSINKIKKDGTLDQVTYHRIFDPAVTREVRLYGFAGKDDFNVSGTKPSPVKLRIIGGDDEDSVTVNKELHNKGNIYVYDRSDQPNVVPTSSQAKLRLSKDTTVNSYDKQSFKYDRFMPITLANYSIDNGILLIGGFSYEKHGFRKEPYAFKHELLANYSIGRKSFIFTYTADYKGIFGKNNLLVSLRSLGPNNLSNFFGIGNESVFVNEGDKEISYYRNRYDLITGNVSIYRDYNNWRFSAGAAGQFYTSEEADNPKRFLLDYNQLHPDEKVFDDKLYAGFVTSALYDSRNKPLMATQGIYWSTTISGYKGVKHADNKYMRIASEFGVAYNPDKDSILIISNRTGAATTIGHAEFFQKVKLGGVQNLRGFHTGRFTGETMAYNDLEMRVKVLDFNSYLLPGSIGLIGFNDIGRVWTPGESSNAIHVGYGGGLYVIPAKLVLIEAVFGFSKEGSLPYISFGVNF</sequence>
<accession>A0ABP8FME4</accession>
<feature type="domain" description="Bacterial surface antigen (D15)" evidence="4">
    <location>
        <begin position="606"/>
        <end position="850"/>
    </location>
</feature>